<dbReference type="PANTHER" id="PTHR45453:SF1">
    <property type="entry name" value="PHOSPHATE REGULON SENSOR PROTEIN PHOR"/>
    <property type="match status" value="1"/>
</dbReference>
<keyword evidence="3" id="KW-0597">Phosphoprotein</keyword>
<dbReference type="CDD" id="cd00075">
    <property type="entry name" value="HATPase"/>
    <property type="match status" value="1"/>
</dbReference>
<dbReference type="EC" id="2.7.13.3" evidence="2"/>
<dbReference type="Gene3D" id="3.30.565.10">
    <property type="entry name" value="Histidine kinase-like ATPase, C-terminal domain"/>
    <property type="match status" value="1"/>
</dbReference>
<name>A0A645BMD3_9ZZZZ</name>
<keyword evidence="6" id="KW-0902">Two-component regulatory system</keyword>
<accession>A0A645BMD3</accession>
<keyword evidence="4 8" id="KW-0808">Transferase</keyword>
<gene>
    <name evidence="8" type="primary">senX3_5</name>
    <name evidence="8" type="ORF">SDC9_113549</name>
</gene>
<dbReference type="AlphaFoldDB" id="A0A645BMD3"/>
<sequence length="148" mass="16072">MEMEITDTDLSEPAAECVRALKPFAEKCSVAISTEGCGHAVCDKKMIFELIYNLLDNAIRYNVTGGSATVKVADKLISVKDTGIGISDEHKSRIFERFYRIDKSRSRMTGGTGLGLAIVKHIAESHGAKISVISSPGKGTEFNVTFKE</sequence>
<dbReference type="GO" id="GO:0005886">
    <property type="term" value="C:plasma membrane"/>
    <property type="evidence" value="ECO:0007669"/>
    <property type="project" value="TreeGrafter"/>
</dbReference>
<dbReference type="Pfam" id="PF02518">
    <property type="entry name" value="HATPase_c"/>
    <property type="match status" value="1"/>
</dbReference>
<evidence type="ECO:0000256" key="2">
    <source>
        <dbReference type="ARBA" id="ARBA00012438"/>
    </source>
</evidence>
<feature type="domain" description="Histidine kinase" evidence="7">
    <location>
        <begin position="1"/>
        <end position="148"/>
    </location>
</feature>
<reference evidence="8" key="1">
    <citation type="submission" date="2019-08" db="EMBL/GenBank/DDBJ databases">
        <authorList>
            <person name="Kucharzyk K."/>
            <person name="Murdoch R.W."/>
            <person name="Higgins S."/>
            <person name="Loffler F."/>
        </authorList>
    </citation>
    <scope>NUCLEOTIDE SEQUENCE</scope>
</reference>
<dbReference type="SMART" id="SM00387">
    <property type="entry name" value="HATPase_c"/>
    <property type="match status" value="1"/>
</dbReference>
<dbReference type="EMBL" id="VSSQ01021210">
    <property type="protein sequence ID" value="MPM66639.1"/>
    <property type="molecule type" value="Genomic_DNA"/>
</dbReference>
<dbReference type="PRINTS" id="PR00344">
    <property type="entry name" value="BCTRLSENSOR"/>
</dbReference>
<dbReference type="GO" id="GO:0016036">
    <property type="term" value="P:cellular response to phosphate starvation"/>
    <property type="evidence" value="ECO:0007669"/>
    <property type="project" value="TreeGrafter"/>
</dbReference>
<dbReference type="GO" id="GO:0004721">
    <property type="term" value="F:phosphoprotein phosphatase activity"/>
    <property type="evidence" value="ECO:0007669"/>
    <property type="project" value="TreeGrafter"/>
</dbReference>
<evidence type="ECO:0000256" key="5">
    <source>
        <dbReference type="ARBA" id="ARBA00022777"/>
    </source>
</evidence>
<evidence type="ECO:0000256" key="1">
    <source>
        <dbReference type="ARBA" id="ARBA00000085"/>
    </source>
</evidence>
<dbReference type="InterPro" id="IPR036890">
    <property type="entry name" value="HATPase_C_sf"/>
</dbReference>
<dbReference type="PANTHER" id="PTHR45453">
    <property type="entry name" value="PHOSPHATE REGULON SENSOR PROTEIN PHOR"/>
    <property type="match status" value="1"/>
</dbReference>
<dbReference type="InterPro" id="IPR003594">
    <property type="entry name" value="HATPase_dom"/>
</dbReference>
<comment type="caution">
    <text evidence="8">The sequence shown here is derived from an EMBL/GenBank/DDBJ whole genome shotgun (WGS) entry which is preliminary data.</text>
</comment>
<evidence type="ECO:0000256" key="6">
    <source>
        <dbReference type="ARBA" id="ARBA00023012"/>
    </source>
</evidence>
<proteinExistence type="predicted"/>
<keyword evidence="5 8" id="KW-0418">Kinase</keyword>
<dbReference type="FunFam" id="3.30.565.10:FF:000006">
    <property type="entry name" value="Sensor histidine kinase WalK"/>
    <property type="match status" value="1"/>
</dbReference>
<dbReference type="PROSITE" id="PS50109">
    <property type="entry name" value="HIS_KIN"/>
    <property type="match status" value="1"/>
</dbReference>
<comment type="catalytic activity">
    <reaction evidence="1">
        <text>ATP + protein L-histidine = ADP + protein N-phospho-L-histidine.</text>
        <dbReference type="EC" id="2.7.13.3"/>
    </reaction>
</comment>
<dbReference type="InterPro" id="IPR004358">
    <property type="entry name" value="Sig_transdc_His_kin-like_C"/>
</dbReference>
<organism evidence="8">
    <name type="scientific">bioreactor metagenome</name>
    <dbReference type="NCBI Taxonomy" id="1076179"/>
    <lineage>
        <taxon>unclassified sequences</taxon>
        <taxon>metagenomes</taxon>
        <taxon>ecological metagenomes</taxon>
    </lineage>
</organism>
<protein>
    <recommendedName>
        <fullName evidence="2">histidine kinase</fullName>
        <ecNumber evidence="2">2.7.13.3</ecNumber>
    </recommendedName>
</protein>
<evidence type="ECO:0000313" key="8">
    <source>
        <dbReference type="EMBL" id="MPM66639.1"/>
    </source>
</evidence>
<dbReference type="SUPFAM" id="SSF55874">
    <property type="entry name" value="ATPase domain of HSP90 chaperone/DNA topoisomerase II/histidine kinase"/>
    <property type="match status" value="1"/>
</dbReference>
<dbReference type="InterPro" id="IPR005467">
    <property type="entry name" value="His_kinase_dom"/>
</dbReference>
<dbReference type="GO" id="GO:0000155">
    <property type="term" value="F:phosphorelay sensor kinase activity"/>
    <property type="evidence" value="ECO:0007669"/>
    <property type="project" value="TreeGrafter"/>
</dbReference>
<evidence type="ECO:0000259" key="7">
    <source>
        <dbReference type="PROSITE" id="PS50109"/>
    </source>
</evidence>
<dbReference type="InterPro" id="IPR050351">
    <property type="entry name" value="BphY/WalK/GraS-like"/>
</dbReference>
<evidence type="ECO:0000256" key="4">
    <source>
        <dbReference type="ARBA" id="ARBA00022679"/>
    </source>
</evidence>
<evidence type="ECO:0000256" key="3">
    <source>
        <dbReference type="ARBA" id="ARBA00022553"/>
    </source>
</evidence>